<reference evidence="2 3" key="1">
    <citation type="submission" date="2020-08" db="EMBL/GenBank/DDBJ databases">
        <title>Genomic Encyclopedia of Type Strains, Phase IV (KMG-IV): sequencing the most valuable type-strain genomes for metagenomic binning, comparative biology and taxonomic classification.</title>
        <authorList>
            <person name="Goeker M."/>
        </authorList>
    </citation>
    <scope>NUCLEOTIDE SEQUENCE [LARGE SCALE GENOMIC DNA]</scope>
    <source>
        <strain evidence="2 3">DSM 21255</strain>
    </source>
</reference>
<sequence length="290" mass="32323">MKKAYVGGQAVIEGVMMRGPEYVATAVREAGGDIVIKKDRVLPLGAKYPILSKPLLRGMVALYESLVIGMRSLMFSAQVAGEEDEKLDDKEIYTTMAVSTIFAAVLFLAIPTYAAKFIPGTGSNHVLLNLAEGILRLLIFLAYLYGISRTKDIQRVFEYHGAEHKTIYCYEKNLPLTVENVRPQSRLHPRCGTNFLLMVVIVSIFVFAFLGWPSLWERFLSRIILMPVVAGLAYEWIRLAARSDNSLVQALVKPGLWLQNITTRPPDDSQIEVAIAAMNAAKPQEEYVRG</sequence>
<name>A0A841R4L3_9FIRM</name>
<dbReference type="AlphaFoldDB" id="A0A841R4L3"/>
<dbReference type="Proteomes" id="UP000591941">
    <property type="component" value="Unassembled WGS sequence"/>
</dbReference>
<feature type="transmembrane region" description="Helical" evidence="1">
    <location>
        <begin position="126"/>
        <end position="145"/>
    </location>
</feature>
<dbReference type="Pfam" id="PF07136">
    <property type="entry name" value="DUF1385"/>
    <property type="match status" value="1"/>
</dbReference>
<evidence type="ECO:0000313" key="2">
    <source>
        <dbReference type="EMBL" id="MBB6478107.1"/>
    </source>
</evidence>
<feature type="transmembrane region" description="Helical" evidence="1">
    <location>
        <begin position="195"/>
        <end position="213"/>
    </location>
</feature>
<feature type="transmembrane region" description="Helical" evidence="1">
    <location>
        <begin position="92"/>
        <end position="114"/>
    </location>
</feature>
<comment type="caution">
    <text evidence="2">The sequence shown here is derived from an EMBL/GenBank/DDBJ whole genome shotgun (WGS) entry which is preliminary data.</text>
</comment>
<evidence type="ECO:0000256" key="1">
    <source>
        <dbReference type="SAM" id="Phobius"/>
    </source>
</evidence>
<dbReference type="PANTHER" id="PTHR42867">
    <property type="entry name" value="MEMBRANE PROTEIN-RELATED"/>
    <property type="match status" value="1"/>
</dbReference>
<dbReference type="InterPro" id="IPR010787">
    <property type="entry name" value="DUF1385"/>
</dbReference>
<protein>
    <submittedName>
        <fullName evidence="2">Uncharacterized protein YqhQ</fullName>
    </submittedName>
</protein>
<evidence type="ECO:0000313" key="3">
    <source>
        <dbReference type="Proteomes" id="UP000591941"/>
    </source>
</evidence>
<keyword evidence="1" id="KW-0812">Transmembrane</keyword>
<gene>
    <name evidence="2" type="ORF">HNR45_001168</name>
</gene>
<dbReference type="PANTHER" id="PTHR42867:SF1">
    <property type="entry name" value="MEMBRANE PROTEIN-RELATED"/>
    <property type="match status" value="1"/>
</dbReference>
<accession>A0A841R4L3</accession>
<proteinExistence type="predicted"/>
<dbReference type="EMBL" id="JACHHI010000005">
    <property type="protein sequence ID" value="MBB6478107.1"/>
    <property type="molecule type" value="Genomic_DNA"/>
</dbReference>
<keyword evidence="1" id="KW-0472">Membrane</keyword>
<keyword evidence="1" id="KW-1133">Transmembrane helix</keyword>
<keyword evidence="3" id="KW-1185">Reference proteome</keyword>
<organism evidence="2 3">
    <name type="scientific">Negativicoccus succinicivorans</name>
    <dbReference type="NCBI Taxonomy" id="620903"/>
    <lineage>
        <taxon>Bacteria</taxon>
        <taxon>Bacillati</taxon>
        <taxon>Bacillota</taxon>
        <taxon>Negativicutes</taxon>
        <taxon>Veillonellales</taxon>
        <taxon>Veillonellaceae</taxon>
        <taxon>Negativicoccus</taxon>
    </lineage>
</organism>